<feature type="compositionally biased region" description="Basic and acidic residues" evidence="3">
    <location>
        <begin position="16"/>
        <end position="33"/>
    </location>
</feature>
<comment type="similarity">
    <text evidence="1">Belongs to the MIP18 family.</text>
</comment>
<dbReference type="GeneID" id="62197016"/>
<dbReference type="Pfam" id="PF01883">
    <property type="entry name" value="FeS_assembly_P"/>
    <property type="match status" value="1"/>
</dbReference>
<dbReference type="GO" id="GO:0007059">
    <property type="term" value="P:chromosome segregation"/>
    <property type="evidence" value="ECO:0007669"/>
    <property type="project" value="UniProtKB-KW"/>
</dbReference>
<reference evidence="5" key="1">
    <citation type="submission" date="2020-10" db="EMBL/GenBank/DDBJ databases">
        <authorList>
            <person name="Roach M.J.R."/>
        </authorList>
    </citation>
    <scope>NUCLEOTIDE SEQUENCE</scope>
    <source>
        <strain evidence="5">CBS 1945</strain>
    </source>
</reference>
<dbReference type="InterPro" id="IPR039796">
    <property type="entry name" value="MIP18"/>
</dbReference>
<evidence type="ECO:0000256" key="3">
    <source>
        <dbReference type="SAM" id="MobiDB-lite"/>
    </source>
</evidence>
<protein>
    <recommendedName>
        <fullName evidence="4">MIP18 family-like domain-containing protein</fullName>
    </recommendedName>
</protein>
<proteinExistence type="inferred from homology"/>
<feature type="domain" description="MIP18 family-like" evidence="4">
    <location>
        <begin position="107"/>
        <end position="176"/>
    </location>
</feature>
<dbReference type="PANTHER" id="PTHR12377">
    <property type="entry name" value="CYTOSOLIC IRON-SULFUR ASSEMBLY COMPONENT 2B-RELATED"/>
    <property type="match status" value="1"/>
</dbReference>
<dbReference type="SUPFAM" id="SSF117916">
    <property type="entry name" value="Fe-S cluster assembly (FSCA) domain-like"/>
    <property type="match status" value="1"/>
</dbReference>
<evidence type="ECO:0000313" key="6">
    <source>
        <dbReference type="Proteomes" id="UP000662931"/>
    </source>
</evidence>
<keyword evidence="2" id="KW-0159">Chromosome partition</keyword>
<dbReference type="OrthoDB" id="2746at2759"/>
<organism evidence="5 6">
    <name type="scientific">Eeniella nana</name>
    <name type="common">Yeast</name>
    <name type="synonym">Brettanomyces nanus</name>
    <dbReference type="NCBI Taxonomy" id="13502"/>
    <lineage>
        <taxon>Eukaryota</taxon>
        <taxon>Fungi</taxon>
        <taxon>Dikarya</taxon>
        <taxon>Ascomycota</taxon>
        <taxon>Saccharomycotina</taxon>
        <taxon>Pichiomycetes</taxon>
        <taxon>Pichiales</taxon>
        <taxon>Pichiaceae</taxon>
        <taxon>Brettanomyces</taxon>
    </lineage>
</organism>
<gene>
    <name evidence="5" type="ORF">FOA43_003616</name>
</gene>
<feature type="region of interest" description="Disordered" evidence="3">
    <location>
        <begin position="1"/>
        <end position="33"/>
    </location>
</feature>
<dbReference type="InterPro" id="IPR034904">
    <property type="entry name" value="FSCA_dom_sf"/>
</dbReference>
<name>A0A875RQ92_EENNA</name>
<evidence type="ECO:0000256" key="2">
    <source>
        <dbReference type="ARBA" id="ARBA00022829"/>
    </source>
</evidence>
<dbReference type="PANTHER" id="PTHR12377:SF0">
    <property type="entry name" value="CYTOSOLIC IRON-SULFUR ASSEMBLY COMPONENT 2B"/>
    <property type="match status" value="1"/>
</dbReference>
<evidence type="ECO:0000256" key="1">
    <source>
        <dbReference type="ARBA" id="ARBA00010381"/>
    </source>
</evidence>
<sequence length="231" mass="25968">MTEPLNANPTVLDFSELPKRDNDSRGLNDKNLESREETLIYNRLKSLSLLKADSYDDENDLEDFNIEDLRLPDLTDDSDSQKSAKALVKCEPTTTENKGKLEPIDSQEIYDLVSSISDPEHPLTLGQLAVVNLDDIKVTNPTARDQIGEVLVHITPTITHCSLATLIGLGIRVRLERCLPKRFRIVILLKQGTHQSENQVNKQLNDKERVSAACENPQLLRVISHMLSTCK</sequence>
<dbReference type="GO" id="GO:0051604">
    <property type="term" value="P:protein maturation"/>
    <property type="evidence" value="ECO:0007669"/>
    <property type="project" value="InterPro"/>
</dbReference>
<evidence type="ECO:0000313" key="5">
    <source>
        <dbReference type="EMBL" id="QPG76230.1"/>
    </source>
</evidence>
<dbReference type="Gene3D" id="3.30.300.130">
    <property type="entry name" value="Fe-S cluster assembly (FSCA)"/>
    <property type="match status" value="1"/>
</dbReference>
<dbReference type="InterPro" id="IPR002744">
    <property type="entry name" value="MIP18-like"/>
</dbReference>
<dbReference type="Proteomes" id="UP000662931">
    <property type="component" value="Chromosome 4"/>
</dbReference>
<evidence type="ECO:0000259" key="4">
    <source>
        <dbReference type="Pfam" id="PF01883"/>
    </source>
</evidence>
<dbReference type="Gene3D" id="6.10.250.1280">
    <property type="match status" value="1"/>
</dbReference>
<dbReference type="EMBL" id="CP064815">
    <property type="protein sequence ID" value="QPG76230.1"/>
    <property type="molecule type" value="Genomic_DNA"/>
</dbReference>
<dbReference type="AlphaFoldDB" id="A0A875RQ92"/>
<dbReference type="FunFam" id="3.30.300.130:FF:000004">
    <property type="entry name" value="cytosolic iron-sulfur assembly component 2A"/>
    <property type="match status" value="1"/>
</dbReference>
<accession>A0A875RQ92</accession>
<dbReference type="KEGG" id="bnn:FOA43_003616"/>
<keyword evidence="6" id="KW-1185">Reference proteome</keyword>
<dbReference type="RefSeq" id="XP_038779795.1">
    <property type="nucleotide sequence ID" value="XM_038923867.1"/>
</dbReference>